<keyword evidence="5 6" id="KW-0472">Membrane</keyword>
<dbReference type="PANTHER" id="PTHR30043">
    <property type="entry name" value="PHOSPHONATES TRANSPORT SYSTEM PERMEASE PROTEIN"/>
    <property type="match status" value="1"/>
</dbReference>
<gene>
    <name evidence="8" type="ORF">BKE38_11615</name>
</gene>
<dbReference type="OrthoDB" id="7820570at2"/>
<evidence type="ECO:0000256" key="1">
    <source>
        <dbReference type="ARBA" id="ARBA00004651"/>
    </source>
</evidence>
<dbReference type="Gene3D" id="1.10.3720.10">
    <property type="entry name" value="MetI-like"/>
    <property type="match status" value="1"/>
</dbReference>
<dbReference type="GO" id="GO:0015416">
    <property type="term" value="F:ABC-type phosphonate transporter activity"/>
    <property type="evidence" value="ECO:0007669"/>
    <property type="project" value="InterPro"/>
</dbReference>
<dbReference type="InterPro" id="IPR000515">
    <property type="entry name" value="MetI-like"/>
</dbReference>
<dbReference type="InterPro" id="IPR005769">
    <property type="entry name" value="PhnE/PtxC"/>
</dbReference>
<feature type="transmembrane region" description="Helical" evidence="6">
    <location>
        <begin position="37"/>
        <end position="55"/>
    </location>
</feature>
<feature type="transmembrane region" description="Helical" evidence="6">
    <location>
        <begin position="234"/>
        <end position="254"/>
    </location>
</feature>
<evidence type="ECO:0000259" key="7">
    <source>
        <dbReference type="PROSITE" id="PS50928"/>
    </source>
</evidence>
<reference evidence="8 9" key="1">
    <citation type="submission" date="2016-10" db="EMBL/GenBank/DDBJ databases">
        <title>Draft Genome sequence of Roseomonas sp. strain M3.</title>
        <authorList>
            <person name="Subhash Y."/>
            <person name="Lee S."/>
        </authorList>
    </citation>
    <scope>NUCLEOTIDE SEQUENCE [LARGE SCALE GENOMIC DNA]</scope>
    <source>
        <strain evidence="8 9">M3</strain>
    </source>
</reference>
<comment type="subcellular location">
    <subcellularLocation>
        <location evidence="1 6">Cell membrane</location>
        <topology evidence="1 6">Multi-pass membrane protein</topology>
    </subcellularLocation>
</comment>
<evidence type="ECO:0000313" key="9">
    <source>
        <dbReference type="Proteomes" id="UP000188879"/>
    </source>
</evidence>
<keyword evidence="4 6" id="KW-1133">Transmembrane helix</keyword>
<dbReference type="RefSeq" id="WP_076957519.1">
    <property type="nucleotide sequence ID" value="NZ_MLCO01000095.1"/>
</dbReference>
<evidence type="ECO:0000256" key="4">
    <source>
        <dbReference type="ARBA" id="ARBA00022989"/>
    </source>
</evidence>
<dbReference type="PROSITE" id="PS50928">
    <property type="entry name" value="ABC_TM1"/>
    <property type="match status" value="1"/>
</dbReference>
<keyword evidence="3 6" id="KW-0812">Transmembrane</keyword>
<feature type="transmembrane region" description="Helical" evidence="6">
    <location>
        <begin position="260"/>
        <end position="278"/>
    </location>
</feature>
<protein>
    <submittedName>
        <fullName evidence="8">Phosphonate ABC transporter, permease protein PhnE</fullName>
    </submittedName>
</protein>
<feature type="domain" description="ABC transmembrane type-1" evidence="7">
    <location>
        <begin position="96"/>
        <end position="279"/>
    </location>
</feature>
<comment type="caution">
    <text evidence="8">The sequence shown here is derived from an EMBL/GenBank/DDBJ whole genome shotgun (WGS) entry which is preliminary data.</text>
</comment>
<keyword evidence="9" id="KW-1185">Reference proteome</keyword>
<feature type="transmembrane region" description="Helical" evidence="6">
    <location>
        <begin position="147"/>
        <end position="170"/>
    </location>
</feature>
<dbReference type="NCBIfam" id="TIGR01097">
    <property type="entry name" value="PhnE"/>
    <property type="match status" value="1"/>
</dbReference>
<evidence type="ECO:0000256" key="6">
    <source>
        <dbReference type="RuleBase" id="RU363032"/>
    </source>
</evidence>
<sequence>MSSTTRPATLREIALADLAGIRARHPAAFRRATPRRLLGLALSAGAVALFVFALVRLEFSPGRIVGGMAQLANFLGLMIPPTPGTASRAALIFQGLAETLAIAFLGTLLAAVLAFPLGLLAARNTTANRIVHFLSRRLLDSIRGIDSLIWALIWVSVVGLGPFAGVLAIMTGDIGTFGKLFSEAIEAADRRAVEGVRSTGGGRLAGIRFGVLPAVLPVMIGHVLYMIESNTRSSTIVGIVGAGGIGLMLSEMIRTLEWDVVSFIVLLILVTVIVVDRLSGRLRRMITG</sequence>
<comment type="similarity">
    <text evidence="6">Belongs to the binding-protein-dependent transport system permease family.</text>
</comment>
<dbReference type="AlphaFoldDB" id="A0A1V2H2W7"/>
<keyword evidence="2 6" id="KW-0813">Transport</keyword>
<proteinExistence type="inferred from homology"/>
<dbReference type="EMBL" id="MLCO01000095">
    <property type="protein sequence ID" value="ONG53576.1"/>
    <property type="molecule type" value="Genomic_DNA"/>
</dbReference>
<organism evidence="8 9">
    <name type="scientific">Teichococcus deserti</name>
    <dbReference type="NCBI Taxonomy" id="1817963"/>
    <lineage>
        <taxon>Bacteria</taxon>
        <taxon>Pseudomonadati</taxon>
        <taxon>Pseudomonadota</taxon>
        <taxon>Alphaproteobacteria</taxon>
        <taxon>Acetobacterales</taxon>
        <taxon>Roseomonadaceae</taxon>
        <taxon>Roseomonas</taxon>
    </lineage>
</organism>
<dbReference type="SUPFAM" id="SSF161098">
    <property type="entry name" value="MetI-like"/>
    <property type="match status" value="1"/>
</dbReference>
<accession>A0A1V2H2W7</accession>
<dbReference type="GO" id="GO:0005886">
    <property type="term" value="C:plasma membrane"/>
    <property type="evidence" value="ECO:0007669"/>
    <property type="project" value="UniProtKB-SubCell"/>
</dbReference>
<name>A0A1V2H2W7_9PROT</name>
<dbReference type="InterPro" id="IPR035906">
    <property type="entry name" value="MetI-like_sf"/>
</dbReference>
<dbReference type="PANTHER" id="PTHR30043:SF9">
    <property type="entry name" value="PHOSPHONATES TRANSPORT SYSTEM PERMEASE PROTEIN"/>
    <property type="match status" value="1"/>
</dbReference>
<feature type="transmembrane region" description="Helical" evidence="6">
    <location>
        <begin position="207"/>
        <end position="227"/>
    </location>
</feature>
<evidence type="ECO:0000256" key="3">
    <source>
        <dbReference type="ARBA" id="ARBA00022692"/>
    </source>
</evidence>
<dbReference type="Pfam" id="PF00528">
    <property type="entry name" value="BPD_transp_1"/>
    <property type="match status" value="1"/>
</dbReference>
<feature type="transmembrane region" description="Helical" evidence="6">
    <location>
        <begin position="100"/>
        <end position="122"/>
    </location>
</feature>
<dbReference type="Proteomes" id="UP000188879">
    <property type="component" value="Unassembled WGS sequence"/>
</dbReference>
<evidence type="ECO:0000313" key="8">
    <source>
        <dbReference type="EMBL" id="ONG53576.1"/>
    </source>
</evidence>
<evidence type="ECO:0000256" key="2">
    <source>
        <dbReference type="ARBA" id="ARBA00022448"/>
    </source>
</evidence>
<evidence type="ECO:0000256" key="5">
    <source>
        <dbReference type="ARBA" id="ARBA00023136"/>
    </source>
</evidence>